<evidence type="ECO:0000313" key="3">
    <source>
        <dbReference type="EMBL" id="KAK3372110.1"/>
    </source>
</evidence>
<dbReference type="AlphaFoldDB" id="A0AAE0K9V0"/>
<feature type="region of interest" description="Disordered" evidence="1">
    <location>
        <begin position="29"/>
        <end position="84"/>
    </location>
</feature>
<keyword evidence="4" id="KW-1185">Reference proteome</keyword>
<evidence type="ECO:0000259" key="2">
    <source>
        <dbReference type="PROSITE" id="PS00036"/>
    </source>
</evidence>
<dbReference type="CDD" id="cd14688">
    <property type="entry name" value="bZIP_YAP"/>
    <property type="match status" value="1"/>
</dbReference>
<accession>A0AAE0K9V0</accession>
<feature type="domain" description="BZIP" evidence="2">
    <location>
        <begin position="132"/>
        <end position="147"/>
    </location>
</feature>
<sequence>MLTVLNQVSKCFGKAAIAHDQSLFSRHVTKSEDRSHVYDANKNNPVNLDAQRNPETRKSKSKAKADDGLETRGTEENISSISPDQISSWATERIAVAHRSFSNTTSSSQYKSKTVETGYHDDWPEVTQTEERRRIQNRVAQRKFRERALTQREKAQRDAINQQYAASSYMAPADEDVVDGNLSGLPWGGLNIHHLAARVHSAATHSAPRHEDGPAD</sequence>
<protein>
    <recommendedName>
        <fullName evidence="2">BZIP domain-containing protein</fullName>
    </recommendedName>
</protein>
<dbReference type="PANTHER" id="PTHR39607:SF2">
    <property type="entry name" value="BZIP DOMAIN-CONTAINING PROTEIN"/>
    <property type="match status" value="1"/>
</dbReference>
<reference evidence="3" key="1">
    <citation type="journal article" date="2023" name="Mol. Phylogenet. Evol.">
        <title>Genome-scale phylogeny and comparative genomics of the fungal order Sordariales.</title>
        <authorList>
            <person name="Hensen N."/>
            <person name="Bonometti L."/>
            <person name="Westerberg I."/>
            <person name="Brannstrom I.O."/>
            <person name="Guillou S."/>
            <person name="Cros-Aarteil S."/>
            <person name="Calhoun S."/>
            <person name="Haridas S."/>
            <person name="Kuo A."/>
            <person name="Mondo S."/>
            <person name="Pangilinan J."/>
            <person name="Riley R."/>
            <person name="LaButti K."/>
            <person name="Andreopoulos B."/>
            <person name="Lipzen A."/>
            <person name="Chen C."/>
            <person name="Yan M."/>
            <person name="Daum C."/>
            <person name="Ng V."/>
            <person name="Clum A."/>
            <person name="Steindorff A."/>
            <person name="Ohm R.A."/>
            <person name="Martin F."/>
            <person name="Silar P."/>
            <person name="Natvig D.O."/>
            <person name="Lalanne C."/>
            <person name="Gautier V."/>
            <person name="Ament-Velasquez S.L."/>
            <person name="Kruys A."/>
            <person name="Hutchinson M.I."/>
            <person name="Powell A.J."/>
            <person name="Barry K."/>
            <person name="Miller A.N."/>
            <person name="Grigoriev I.V."/>
            <person name="Debuchy R."/>
            <person name="Gladieux P."/>
            <person name="Hiltunen Thoren M."/>
            <person name="Johannesson H."/>
        </authorList>
    </citation>
    <scope>NUCLEOTIDE SEQUENCE</scope>
    <source>
        <strain evidence="3">CBS 232.78</strain>
    </source>
</reference>
<name>A0AAE0K9V0_9PEZI</name>
<proteinExistence type="predicted"/>
<comment type="caution">
    <text evidence="3">The sequence shown here is derived from an EMBL/GenBank/DDBJ whole genome shotgun (WGS) entry which is preliminary data.</text>
</comment>
<gene>
    <name evidence="3" type="ORF">B0H63DRAFT_483885</name>
</gene>
<evidence type="ECO:0000256" key="1">
    <source>
        <dbReference type="SAM" id="MobiDB-lite"/>
    </source>
</evidence>
<evidence type="ECO:0000313" key="4">
    <source>
        <dbReference type="Proteomes" id="UP001285441"/>
    </source>
</evidence>
<reference evidence="3" key="2">
    <citation type="submission" date="2023-06" db="EMBL/GenBank/DDBJ databases">
        <authorList>
            <consortium name="Lawrence Berkeley National Laboratory"/>
            <person name="Haridas S."/>
            <person name="Hensen N."/>
            <person name="Bonometti L."/>
            <person name="Westerberg I."/>
            <person name="Brannstrom I.O."/>
            <person name="Guillou S."/>
            <person name="Cros-Aarteil S."/>
            <person name="Calhoun S."/>
            <person name="Kuo A."/>
            <person name="Mondo S."/>
            <person name="Pangilinan J."/>
            <person name="Riley R."/>
            <person name="LaButti K."/>
            <person name="Andreopoulos B."/>
            <person name="Lipzen A."/>
            <person name="Chen C."/>
            <person name="Yanf M."/>
            <person name="Daum C."/>
            <person name="Ng V."/>
            <person name="Clum A."/>
            <person name="Steindorff A."/>
            <person name="Ohm R."/>
            <person name="Martin F."/>
            <person name="Silar P."/>
            <person name="Natvig D."/>
            <person name="Lalanne C."/>
            <person name="Gautier V."/>
            <person name="Ament-velasquez S.L."/>
            <person name="Kruys A."/>
            <person name="Hutchinson M.I."/>
            <person name="Powell A.J."/>
            <person name="Barry K."/>
            <person name="Miller A.N."/>
            <person name="Grigoriev I.V."/>
            <person name="Debuchy R."/>
            <person name="Gladieux P."/>
            <person name="Thoren M.H."/>
            <person name="Johannesson H."/>
        </authorList>
    </citation>
    <scope>NUCLEOTIDE SEQUENCE</scope>
    <source>
        <strain evidence="3">CBS 232.78</strain>
    </source>
</reference>
<dbReference type="EMBL" id="JAULSW010000008">
    <property type="protein sequence ID" value="KAK3372110.1"/>
    <property type="molecule type" value="Genomic_DNA"/>
</dbReference>
<dbReference type="GO" id="GO:0003700">
    <property type="term" value="F:DNA-binding transcription factor activity"/>
    <property type="evidence" value="ECO:0007669"/>
    <property type="project" value="InterPro"/>
</dbReference>
<dbReference type="PROSITE" id="PS00036">
    <property type="entry name" value="BZIP_BASIC"/>
    <property type="match status" value="1"/>
</dbReference>
<dbReference type="InterPro" id="IPR004827">
    <property type="entry name" value="bZIP"/>
</dbReference>
<organism evidence="3 4">
    <name type="scientific">Podospora didyma</name>
    <dbReference type="NCBI Taxonomy" id="330526"/>
    <lineage>
        <taxon>Eukaryota</taxon>
        <taxon>Fungi</taxon>
        <taxon>Dikarya</taxon>
        <taxon>Ascomycota</taxon>
        <taxon>Pezizomycotina</taxon>
        <taxon>Sordariomycetes</taxon>
        <taxon>Sordariomycetidae</taxon>
        <taxon>Sordariales</taxon>
        <taxon>Podosporaceae</taxon>
        <taxon>Podospora</taxon>
    </lineage>
</organism>
<feature type="compositionally biased region" description="Basic and acidic residues" evidence="1">
    <location>
        <begin position="29"/>
        <end position="39"/>
    </location>
</feature>
<dbReference type="InterPro" id="IPR052635">
    <property type="entry name" value="Sec_Metab_Biosynth_Reg"/>
</dbReference>
<feature type="compositionally biased region" description="Basic and acidic residues" evidence="1">
    <location>
        <begin position="52"/>
        <end position="75"/>
    </location>
</feature>
<dbReference type="Proteomes" id="UP001285441">
    <property type="component" value="Unassembled WGS sequence"/>
</dbReference>
<dbReference type="PANTHER" id="PTHR39607">
    <property type="entry name" value="XANTHOCILLIN BIOSYNTHESIS CLUSTER TRANSCRIPTION FACTOR XANC-RELATED"/>
    <property type="match status" value="1"/>
</dbReference>